<dbReference type="Pfam" id="PF01566">
    <property type="entry name" value="Nramp"/>
    <property type="match status" value="1"/>
</dbReference>
<evidence type="ECO:0000256" key="6">
    <source>
        <dbReference type="SAM" id="Phobius"/>
    </source>
</evidence>
<feature type="transmembrane region" description="Helical" evidence="6">
    <location>
        <begin position="318"/>
        <end position="337"/>
    </location>
</feature>
<feature type="transmembrane region" description="Helical" evidence="6">
    <location>
        <begin position="112"/>
        <end position="129"/>
    </location>
</feature>
<feature type="transmembrane region" description="Helical" evidence="6">
    <location>
        <begin position="383"/>
        <end position="403"/>
    </location>
</feature>
<keyword evidence="4 6" id="KW-1133">Transmembrane helix</keyword>
<reference evidence="7 8" key="1">
    <citation type="submission" date="2016-10" db="EMBL/GenBank/DDBJ databases">
        <authorList>
            <person name="de Groot N.N."/>
        </authorList>
    </citation>
    <scope>NUCLEOTIDE SEQUENCE [LARGE SCALE GENOMIC DNA]</scope>
    <source>
        <strain evidence="7 8">DSM 44468</strain>
    </source>
</reference>
<feature type="transmembrane region" description="Helical" evidence="6">
    <location>
        <begin position="343"/>
        <end position="363"/>
    </location>
</feature>
<evidence type="ECO:0000256" key="5">
    <source>
        <dbReference type="ARBA" id="ARBA00023136"/>
    </source>
</evidence>
<feature type="transmembrane region" description="Helical" evidence="6">
    <location>
        <begin position="81"/>
        <end position="106"/>
    </location>
</feature>
<feature type="transmembrane region" description="Helical" evidence="6">
    <location>
        <begin position="141"/>
        <end position="163"/>
    </location>
</feature>
<feature type="transmembrane region" description="Helical" evidence="6">
    <location>
        <begin position="38"/>
        <end position="60"/>
    </location>
</feature>
<evidence type="ECO:0000256" key="2">
    <source>
        <dbReference type="ARBA" id="ARBA00022448"/>
    </source>
</evidence>
<dbReference type="OrthoDB" id="9787548at2"/>
<keyword evidence="2" id="KW-0813">Transport</keyword>
<dbReference type="GO" id="GO:0034755">
    <property type="term" value="P:iron ion transmembrane transport"/>
    <property type="evidence" value="ECO:0007669"/>
    <property type="project" value="TreeGrafter"/>
</dbReference>
<dbReference type="InterPro" id="IPR001046">
    <property type="entry name" value="NRAMP_fam"/>
</dbReference>
<dbReference type="GO" id="GO:0015086">
    <property type="term" value="F:cadmium ion transmembrane transporter activity"/>
    <property type="evidence" value="ECO:0007669"/>
    <property type="project" value="TreeGrafter"/>
</dbReference>
<evidence type="ECO:0000313" key="7">
    <source>
        <dbReference type="EMBL" id="SFI60992.1"/>
    </source>
</evidence>
<keyword evidence="5 6" id="KW-0472">Membrane</keyword>
<dbReference type="GO" id="GO:0005886">
    <property type="term" value="C:plasma membrane"/>
    <property type="evidence" value="ECO:0007669"/>
    <property type="project" value="TreeGrafter"/>
</dbReference>
<keyword evidence="3 6" id="KW-0812">Transmembrane</keyword>
<dbReference type="PANTHER" id="PTHR11706">
    <property type="entry name" value="SOLUTE CARRIER PROTEIN FAMILY 11 MEMBER"/>
    <property type="match status" value="1"/>
</dbReference>
<dbReference type="AlphaFoldDB" id="A0A1I3JL50"/>
<dbReference type="PANTHER" id="PTHR11706:SF33">
    <property type="entry name" value="NATURAL RESISTANCE-ASSOCIATED MACROPHAGE PROTEIN 2"/>
    <property type="match status" value="1"/>
</dbReference>
<keyword evidence="8" id="KW-1185">Reference proteome</keyword>
<evidence type="ECO:0000313" key="8">
    <source>
        <dbReference type="Proteomes" id="UP000199025"/>
    </source>
</evidence>
<dbReference type="RefSeq" id="WP_091503581.1">
    <property type="nucleotide sequence ID" value="NZ_FORP01000001.1"/>
</dbReference>
<gene>
    <name evidence="7" type="ORF">SAMN05421835_101182</name>
</gene>
<feature type="transmembrane region" description="Helical" evidence="6">
    <location>
        <begin position="7"/>
        <end position="26"/>
    </location>
</feature>
<evidence type="ECO:0000256" key="3">
    <source>
        <dbReference type="ARBA" id="ARBA00022692"/>
    </source>
</evidence>
<organism evidence="7 8">
    <name type="scientific">Amycolatopsis sacchari</name>
    <dbReference type="NCBI Taxonomy" id="115433"/>
    <lineage>
        <taxon>Bacteria</taxon>
        <taxon>Bacillati</taxon>
        <taxon>Actinomycetota</taxon>
        <taxon>Actinomycetes</taxon>
        <taxon>Pseudonocardiales</taxon>
        <taxon>Pseudonocardiaceae</taxon>
        <taxon>Amycolatopsis</taxon>
    </lineage>
</organism>
<feature type="transmembrane region" description="Helical" evidence="6">
    <location>
        <begin position="183"/>
        <end position="204"/>
    </location>
</feature>
<name>A0A1I3JL50_9PSEU</name>
<evidence type="ECO:0000256" key="4">
    <source>
        <dbReference type="ARBA" id="ARBA00022989"/>
    </source>
</evidence>
<sequence>MKGLLKVALGVMTAIGGFVDIGNIVTSGVTGARFGMTLAWAVVLGTLIMVLYGEMAGRVAAVAQRAVFDVVRERLGVRFALVNLVASALLALLTLAAEIGGVALVLQLVSGVHYLIWVPVVGLAVWLAIWRLPFSVLETVFGLLGLCLLVFAAALALLPADWHQFAEEVFSPSVPAGEPLPTWLFYGISLIGACVVPYQVVFFASGGREEKWTVRDMRRARVNTLVGFPLGAVLSLAIMAAMVPVLRPDSVDVHHLGQVTLPIAQALGVAGLLLTFVGFFACTFAAAAESALSIGYSFGQYFGWSWGKRHRPVDAPRFHLVCLASVIAATAFVLTTIDPITVTIVSVVLGGAAIPLTYLPLLVVANDREYLGRYVNKRWQNALAMLALLVMVVVSVAALPLLIATKAGQ</sequence>
<feature type="transmembrane region" description="Helical" evidence="6">
    <location>
        <begin position="266"/>
        <end position="288"/>
    </location>
</feature>
<accession>A0A1I3JL50</accession>
<feature type="transmembrane region" description="Helical" evidence="6">
    <location>
        <begin position="225"/>
        <end position="246"/>
    </location>
</feature>
<proteinExistence type="predicted"/>
<comment type="subcellular location">
    <subcellularLocation>
        <location evidence="1">Membrane</location>
        <topology evidence="1">Multi-pass membrane protein</topology>
    </subcellularLocation>
</comment>
<protein>
    <submittedName>
        <fullName evidence="7">Mn2+ and Fe2+ transporters of the NRAMP family</fullName>
    </submittedName>
</protein>
<dbReference type="GO" id="GO:0005384">
    <property type="term" value="F:manganese ion transmembrane transporter activity"/>
    <property type="evidence" value="ECO:0007669"/>
    <property type="project" value="TreeGrafter"/>
</dbReference>
<dbReference type="EMBL" id="FORP01000001">
    <property type="protein sequence ID" value="SFI60992.1"/>
    <property type="molecule type" value="Genomic_DNA"/>
</dbReference>
<evidence type="ECO:0000256" key="1">
    <source>
        <dbReference type="ARBA" id="ARBA00004141"/>
    </source>
</evidence>
<dbReference type="Proteomes" id="UP000199025">
    <property type="component" value="Unassembled WGS sequence"/>
</dbReference>
<dbReference type="STRING" id="115433.SAMN05421835_101182"/>